<keyword evidence="5 7" id="KW-1133">Transmembrane helix</keyword>
<dbReference type="InterPro" id="IPR035952">
    <property type="entry name" value="Rhomboid-like_sf"/>
</dbReference>
<evidence type="ECO:0000256" key="3">
    <source>
        <dbReference type="ARBA" id="ARBA00022692"/>
    </source>
</evidence>
<protein>
    <submittedName>
        <fullName evidence="9">Rhomboid family intramembrane serine protease</fullName>
    </submittedName>
</protein>
<comment type="subcellular location">
    <subcellularLocation>
        <location evidence="1">Membrane</location>
        <topology evidence="1">Multi-pass membrane protein</topology>
    </subcellularLocation>
</comment>
<keyword evidence="6 7" id="KW-0472">Membrane</keyword>
<feature type="transmembrane region" description="Helical" evidence="7">
    <location>
        <begin position="127"/>
        <end position="147"/>
    </location>
</feature>
<dbReference type="InterPro" id="IPR050925">
    <property type="entry name" value="Rhomboid_protease_S54"/>
</dbReference>
<organism evidence="9 10">
    <name type="scientific">Aporhodopirellula aestuarii</name>
    <dbReference type="NCBI Taxonomy" id="2950107"/>
    <lineage>
        <taxon>Bacteria</taxon>
        <taxon>Pseudomonadati</taxon>
        <taxon>Planctomycetota</taxon>
        <taxon>Planctomycetia</taxon>
        <taxon>Pirellulales</taxon>
        <taxon>Pirellulaceae</taxon>
        <taxon>Aporhodopirellula</taxon>
    </lineage>
</organism>
<feature type="transmembrane region" description="Helical" evidence="7">
    <location>
        <begin position="179"/>
        <end position="204"/>
    </location>
</feature>
<comment type="similarity">
    <text evidence="2">Belongs to the peptidase S54 family.</text>
</comment>
<reference evidence="9 10" key="1">
    <citation type="journal article" date="2022" name="Syst. Appl. Microbiol.">
        <title>Rhodopirellula aestuarii sp. nov., a novel member of the genus Rhodopirellula isolated from brackish sediments collected in the Tagus River estuary, Portugal.</title>
        <authorList>
            <person name="Vitorino I.R."/>
            <person name="Klimek D."/>
            <person name="Calusinska M."/>
            <person name="Lobo-da-Cunha A."/>
            <person name="Vasconcelos V."/>
            <person name="Lage O.M."/>
        </authorList>
    </citation>
    <scope>NUCLEOTIDE SEQUENCE [LARGE SCALE GENOMIC DNA]</scope>
    <source>
        <strain evidence="9 10">ICT_H3.1</strain>
    </source>
</reference>
<name>A0ABT0U6K8_9BACT</name>
<dbReference type="EMBL" id="JAMQBK010000048">
    <property type="protein sequence ID" value="MCM2372583.1"/>
    <property type="molecule type" value="Genomic_DNA"/>
</dbReference>
<sequence>MIPIRDDIPSRRTPVVNYIVIALCSLAFMAQQSAPDQGEGIISAFAMVPLRLSDPDAIPVIETQQPVQTPRGIEVVTVRQELAPSPVAPWVTLITCMFLHGGWMHFLGNMWFLYIFGDNVEDRIGHVGFAGLYLGTGILAGLSHYITQTDSPVPTIGASGAIAGVMGAYAFLYPHARVLTILPLIVIFTTIVVPAPIFLGLWFAMQVFSGIGSLSGGMVDGVAWWAHAGGFVAGMLLAIAVNRYHLGHEPVLERRF</sequence>
<keyword evidence="9" id="KW-0645">Protease</keyword>
<gene>
    <name evidence="9" type="ORF">NB063_18385</name>
</gene>
<dbReference type="GO" id="GO:0006508">
    <property type="term" value="P:proteolysis"/>
    <property type="evidence" value="ECO:0007669"/>
    <property type="project" value="UniProtKB-KW"/>
</dbReference>
<feature type="transmembrane region" description="Helical" evidence="7">
    <location>
        <begin position="224"/>
        <end position="246"/>
    </location>
</feature>
<dbReference type="PANTHER" id="PTHR43731:SF14">
    <property type="entry name" value="PRESENILIN-ASSOCIATED RHOMBOID-LIKE PROTEIN, MITOCHONDRIAL"/>
    <property type="match status" value="1"/>
</dbReference>
<dbReference type="Pfam" id="PF01694">
    <property type="entry name" value="Rhomboid"/>
    <property type="match status" value="1"/>
</dbReference>
<feature type="transmembrane region" description="Helical" evidence="7">
    <location>
        <begin position="12"/>
        <end position="30"/>
    </location>
</feature>
<dbReference type="PANTHER" id="PTHR43731">
    <property type="entry name" value="RHOMBOID PROTEASE"/>
    <property type="match status" value="1"/>
</dbReference>
<evidence type="ECO:0000256" key="2">
    <source>
        <dbReference type="ARBA" id="ARBA00009045"/>
    </source>
</evidence>
<evidence type="ECO:0000313" key="9">
    <source>
        <dbReference type="EMBL" id="MCM2372583.1"/>
    </source>
</evidence>
<keyword evidence="10" id="KW-1185">Reference proteome</keyword>
<dbReference type="RefSeq" id="WP_250930218.1">
    <property type="nucleotide sequence ID" value="NZ_JAMQBK010000048.1"/>
</dbReference>
<dbReference type="GO" id="GO:0008233">
    <property type="term" value="F:peptidase activity"/>
    <property type="evidence" value="ECO:0007669"/>
    <property type="project" value="UniProtKB-KW"/>
</dbReference>
<feature type="transmembrane region" description="Helical" evidence="7">
    <location>
        <begin position="90"/>
        <end position="115"/>
    </location>
</feature>
<dbReference type="Gene3D" id="1.20.1540.10">
    <property type="entry name" value="Rhomboid-like"/>
    <property type="match status" value="1"/>
</dbReference>
<evidence type="ECO:0000256" key="4">
    <source>
        <dbReference type="ARBA" id="ARBA00022801"/>
    </source>
</evidence>
<comment type="caution">
    <text evidence="9">The sequence shown here is derived from an EMBL/GenBank/DDBJ whole genome shotgun (WGS) entry which is preliminary data.</text>
</comment>
<dbReference type="Proteomes" id="UP001202961">
    <property type="component" value="Unassembled WGS sequence"/>
</dbReference>
<dbReference type="InterPro" id="IPR022764">
    <property type="entry name" value="Peptidase_S54_rhomboid_dom"/>
</dbReference>
<evidence type="ECO:0000256" key="1">
    <source>
        <dbReference type="ARBA" id="ARBA00004141"/>
    </source>
</evidence>
<keyword evidence="3 7" id="KW-0812">Transmembrane</keyword>
<evidence type="ECO:0000259" key="8">
    <source>
        <dbReference type="Pfam" id="PF01694"/>
    </source>
</evidence>
<keyword evidence="4" id="KW-0378">Hydrolase</keyword>
<feature type="domain" description="Peptidase S54 rhomboid" evidence="8">
    <location>
        <begin position="90"/>
        <end position="241"/>
    </location>
</feature>
<evidence type="ECO:0000313" key="10">
    <source>
        <dbReference type="Proteomes" id="UP001202961"/>
    </source>
</evidence>
<feature type="transmembrane region" description="Helical" evidence="7">
    <location>
        <begin position="153"/>
        <end position="172"/>
    </location>
</feature>
<dbReference type="SUPFAM" id="SSF144091">
    <property type="entry name" value="Rhomboid-like"/>
    <property type="match status" value="1"/>
</dbReference>
<proteinExistence type="inferred from homology"/>
<accession>A0ABT0U6K8</accession>
<evidence type="ECO:0000256" key="5">
    <source>
        <dbReference type="ARBA" id="ARBA00022989"/>
    </source>
</evidence>
<evidence type="ECO:0000256" key="6">
    <source>
        <dbReference type="ARBA" id="ARBA00023136"/>
    </source>
</evidence>
<evidence type="ECO:0000256" key="7">
    <source>
        <dbReference type="SAM" id="Phobius"/>
    </source>
</evidence>